<evidence type="ECO:0000256" key="1">
    <source>
        <dbReference type="SAM" id="MobiDB-lite"/>
    </source>
</evidence>
<dbReference type="Gene3D" id="2.30.29.30">
    <property type="entry name" value="Pleckstrin-homology domain (PH domain)/Phosphotyrosine-binding domain (PTB)"/>
    <property type="match status" value="1"/>
</dbReference>
<dbReference type="InterPro" id="IPR011993">
    <property type="entry name" value="PH-like_dom_sf"/>
</dbReference>
<keyword evidence="3" id="KW-1185">Reference proteome</keyword>
<feature type="region of interest" description="Disordered" evidence="1">
    <location>
        <begin position="39"/>
        <end position="63"/>
    </location>
</feature>
<feature type="non-terminal residue" evidence="2">
    <location>
        <position position="399"/>
    </location>
</feature>
<dbReference type="InterPro" id="IPR050996">
    <property type="entry name" value="Docking_Protein_DOK"/>
</dbReference>
<feature type="region of interest" description="Disordered" evidence="1">
    <location>
        <begin position="85"/>
        <end position="130"/>
    </location>
</feature>
<feature type="region of interest" description="Disordered" evidence="1">
    <location>
        <begin position="257"/>
        <end position="296"/>
    </location>
</feature>
<organism evidence="2 3">
    <name type="scientific">Rhadina sibilatrix</name>
    <dbReference type="NCBI Taxonomy" id="2585818"/>
    <lineage>
        <taxon>Eukaryota</taxon>
        <taxon>Metazoa</taxon>
        <taxon>Chordata</taxon>
        <taxon>Craniata</taxon>
        <taxon>Vertebrata</taxon>
        <taxon>Euteleostomi</taxon>
        <taxon>Archelosauria</taxon>
        <taxon>Archosauria</taxon>
        <taxon>Dinosauria</taxon>
        <taxon>Saurischia</taxon>
        <taxon>Theropoda</taxon>
        <taxon>Coelurosauria</taxon>
        <taxon>Aves</taxon>
        <taxon>Neognathae</taxon>
        <taxon>Neoaves</taxon>
        <taxon>Telluraves</taxon>
        <taxon>Australaves</taxon>
        <taxon>Passeriformes</taxon>
        <taxon>Sylvioidea</taxon>
        <taxon>Phylloscopidae</taxon>
        <taxon>Rhadina</taxon>
    </lineage>
</organism>
<gene>
    <name evidence="2" type="primary">Frs3</name>
    <name evidence="2" type="ORF">RHASIB_R08438</name>
</gene>
<feature type="region of interest" description="Disordered" evidence="1">
    <location>
        <begin position="372"/>
        <end position="399"/>
    </location>
</feature>
<dbReference type="GO" id="GO:0005068">
    <property type="term" value="F:transmembrane receptor protein tyrosine kinase adaptor activity"/>
    <property type="evidence" value="ECO:0007669"/>
    <property type="project" value="TreeGrafter"/>
</dbReference>
<proteinExistence type="predicted"/>
<dbReference type="GO" id="GO:0005737">
    <property type="term" value="C:cytoplasm"/>
    <property type="evidence" value="ECO:0007669"/>
    <property type="project" value="TreeGrafter"/>
</dbReference>
<feature type="non-terminal residue" evidence="2">
    <location>
        <position position="1"/>
    </location>
</feature>
<reference evidence="2 3" key="1">
    <citation type="submission" date="2019-09" db="EMBL/GenBank/DDBJ databases">
        <title>Bird 10,000 Genomes (B10K) Project - Family phase.</title>
        <authorList>
            <person name="Zhang G."/>
        </authorList>
    </citation>
    <scope>NUCLEOTIDE SEQUENCE [LARGE SCALE GENOMIC DNA]</scope>
    <source>
        <strain evidence="2">B10K-DU-002-26</strain>
        <tissue evidence="2">Muscle</tissue>
    </source>
</reference>
<feature type="region of interest" description="Disordered" evidence="1">
    <location>
        <begin position="334"/>
        <end position="356"/>
    </location>
</feature>
<dbReference type="PANTHER" id="PTHR21258">
    <property type="entry name" value="DOCKING PROTEIN RELATED"/>
    <property type="match status" value="1"/>
</dbReference>
<dbReference type="GO" id="GO:0008543">
    <property type="term" value="P:fibroblast growth factor receptor signaling pathway"/>
    <property type="evidence" value="ECO:0007669"/>
    <property type="project" value="TreeGrafter"/>
</dbReference>
<evidence type="ECO:0000313" key="3">
    <source>
        <dbReference type="Proteomes" id="UP000587697"/>
    </source>
</evidence>
<dbReference type="AlphaFoldDB" id="A0A7L2MNW1"/>
<protein>
    <submittedName>
        <fullName evidence="2">FRS3 factor</fullName>
    </submittedName>
</protein>
<evidence type="ECO:0000313" key="2">
    <source>
        <dbReference type="EMBL" id="NXR61234.1"/>
    </source>
</evidence>
<name>A0A7L2MNW1_9PASS</name>
<dbReference type="Proteomes" id="UP000587697">
    <property type="component" value="Unassembled WGS sequence"/>
</dbReference>
<feature type="compositionally biased region" description="Polar residues" evidence="1">
    <location>
        <begin position="283"/>
        <end position="292"/>
    </location>
</feature>
<dbReference type="PANTHER" id="PTHR21258:SF39">
    <property type="entry name" value="FIBROBLAST GROWTH FACTOR RECEPTOR SUBSTRATE 3"/>
    <property type="match status" value="1"/>
</dbReference>
<dbReference type="GO" id="GO:0005104">
    <property type="term" value="F:fibroblast growth factor receptor binding"/>
    <property type="evidence" value="ECO:0007669"/>
    <property type="project" value="TreeGrafter"/>
</dbReference>
<dbReference type="EMBL" id="VWYO01008132">
    <property type="protein sequence ID" value="NXR61234.1"/>
    <property type="molecule type" value="Genomic_DNA"/>
</dbReference>
<sequence>GIFAFKCSRAEEIFNLLQDLMQCNSINVVEEPVVITRNSHPSEQELAHSPQGPTSLGYTGLPNGFHSFPGESLSCSAARHPSVSSLRHSSVGEDSTHPLLGPEEQSHTYVNTGEPEPRGRHCMHSLPEAHPPFPPRNHSCSLEDRNPQVFLQPGEVKFVLAPTSGYRRLCRQPRECRAHLCPPNNNNDERQEGCPASPQCVYENLNGLVAPSASSLCRAGRSKASREDGSCWHRRSALLHYENLPALPPVWELQPGRHREEEAGAAPTPSPNGFSEVGEEEPLQNSTGSASQPRRAFLPRARRSRLPNVFSFDFPRPCPEPPRQLNYIQVELEEPEPCKEGQQEPPRVAAPGSPAARRTGSYAVIDLKKTAAMSSLQRALPRDDGTSRKTRHNSTDLPL</sequence>
<accession>A0A7L2MNW1</accession>
<comment type="caution">
    <text evidence="2">The sequence shown here is derived from an EMBL/GenBank/DDBJ whole genome shotgun (WGS) entry which is preliminary data.</text>
</comment>